<dbReference type="Pfam" id="PF08241">
    <property type="entry name" value="Methyltransf_11"/>
    <property type="match status" value="1"/>
</dbReference>
<sequence length="339" mass="38474">MNTDRQAHTWQANVMCRLEIAPKHSADHLTIVSLLLRKRQGFVSEQAPSSRNLVPATHLSRNAQKCLPTEEKRSPQDHGIIRPTSVFFDYYSQQSLSPATIERFTRVRDQALALLATTAGRTSRLEVLDIGCGAGTQCRLWAQLGHHVHGLDVNASLIEVARQRGREEQFEIEFNIGSATDLPYANESMDVALVPELLEHVCDWQSCLNEAVRVLKPGGLLYLSTTNCLCPVQEEFDLPMYSWYPGFVKRRFEHLAVTTRPEIANDAKYPAVNWFSVYSLSAYLKPRGFRCLDRFDLIDTDQMGTLQRLTVNMARMIPPLRFAGQVLTPWTVLFAIKER</sequence>
<dbReference type="InterPro" id="IPR029063">
    <property type="entry name" value="SAM-dependent_MTases_sf"/>
</dbReference>
<dbReference type="RefSeq" id="WP_169071301.1">
    <property type="nucleotide sequence ID" value="NZ_SPMX01000057.1"/>
</dbReference>
<name>A0ABX1TB48_9PROT</name>
<keyword evidence="3" id="KW-1185">Reference proteome</keyword>
<dbReference type="EMBL" id="SPMX01000057">
    <property type="protein sequence ID" value="NMQ06889.1"/>
    <property type="molecule type" value="Genomic_DNA"/>
</dbReference>
<protein>
    <submittedName>
        <fullName evidence="2">Methyltransferase domain-containing protein</fullName>
    </submittedName>
</protein>
<feature type="domain" description="Methyltransferase type 11" evidence="1">
    <location>
        <begin position="128"/>
        <end position="223"/>
    </location>
</feature>
<dbReference type="Proteomes" id="UP000886469">
    <property type="component" value="Unassembled WGS sequence"/>
</dbReference>
<gene>
    <name evidence="2" type="ORF">E4Q08_17370</name>
</gene>
<dbReference type="Gene3D" id="3.40.50.150">
    <property type="entry name" value="Vaccinia Virus protein VP39"/>
    <property type="match status" value="1"/>
</dbReference>
<reference evidence="2" key="1">
    <citation type="submission" date="2019-03" db="EMBL/GenBank/DDBJ databases">
        <title>Metabolic reconstructions from genomes of highly enriched 'Candidatus Accumulibacter' and 'Candidatus Competibacter' bioreactor populations.</title>
        <authorList>
            <person name="Annavajhala M.K."/>
            <person name="Welles L."/>
            <person name="Abbas B."/>
            <person name="Sorokin D."/>
            <person name="Park H."/>
            <person name="Van Loosdrecht M."/>
            <person name="Chandran K."/>
        </authorList>
    </citation>
    <scope>NUCLEOTIDE SEQUENCE</scope>
    <source>
        <strain evidence="2">SBR_L</strain>
    </source>
</reference>
<organism evidence="2 3">
    <name type="scientific">Candidatus Accumulibacter contiguus</name>
    <dbReference type="NCBI Taxonomy" id="2954381"/>
    <lineage>
        <taxon>Bacteria</taxon>
        <taxon>Pseudomonadati</taxon>
        <taxon>Pseudomonadota</taxon>
        <taxon>Betaproteobacteria</taxon>
        <taxon>Candidatus Accumulibacter</taxon>
    </lineage>
</organism>
<dbReference type="PANTHER" id="PTHR43464">
    <property type="entry name" value="METHYLTRANSFERASE"/>
    <property type="match status" value="1"/>
</dbReference>
<keyword evidence="2" id="KW-0808">Transferase</keyword>
<evidence type="ECO:0000313" key="2">
    <source>
        <dbReference type="EMBL" id="NMQ06889.1"/>
    </source>
</evidence>
<dbReference type="CDD" id="cd02440">
    <property type="entry name" value="AdoMet_MTases"/>
    <property type="match status" value="1"/>
</dbReference>
<keyword evidence="2" id="KW-0489">Methyltransferase</keyword>
<dbReference type="GO" id="GO:0008168">
    <property type="term" value="F:methyltransferase activity"/>
    <property type="evidence" value="ECO:0007669"/>
    <property type="project" value="UniProtKB-KW"/>
</dbReference>
<proteinExistence type="predicted"/>
<evidence type="ECO:0000313" key="3">
    <source>
        <dbReference type="Proteomes" id="UP000886469"/>
    </source>
</evidence>
<dbReference type="InterPro" id="IPR013216">
    <property type="entry name" value="Methyltransf_11"/>
</dbReference>
<dbReference type="SUPFAM" id="SSF53335">
    <property type="entry name" value="S-adenosyl-L-methionine-dependent methyltransferases"/>
    <property type="match status" value="1"/>
</dbReference>
<dbReference type="GO" id="GO:0032259">
    <property type="term" value="P:methylation"/>
    <property type="evidence" value="ECO:0007669"/>
    <property type="project" value="UniProtKB-KW"/>
</dbReference>
<evidence type="ECO:0000259" key="1">
    <source>
        <dbReference type="Pfam" id="PF08241"/>
    </source>
</evidence>
<accession>A0ABX1TB48</accession>
<comment type="caution">
    <text evidence="2">The sequence shown here is derived from an EMBL/GenBank/DDBJ whole genome shotgun (WGS) entry which is preliminary data.</text>
</comment>